<protein>
    <submittedName>
        <fullName evidence="1">Uncharacterized protein</fullName>
    </submittedName>
</protein>
<comment type="caution">
    <text evidence="1">The sequence shown here is derived from an EMBL/GenBank/DDBJ whole genome shotgun (WGS) entry which is preliminary data.</text>
</comment>
<name>A0ABD0JMH2_9CAEN</name>
<sequence>MWMLFMLLTPKIREFPSRRRSSNSSSSCPYSRRFGFIMSPTPPPPCYTLKNDQIRGLQKLACQRIYDGTDYDRVMVGGHGKKHAEHAETRSPEAHARAHERFVSMKRTVSSVGGHACAW</sequence>
<keyword evidence="2" id="KW-1185">Reference proteome</keyword>
<gene>
    <name evidence="1" type="ORF">BaRGS_00032731</name>
</gene>
<accession>A0ABD0JMH2</accession>
<evidence type="ECO:0000313" key="2">
    <source>
        <dbReference type="Proteomes" id="UP001519460"/>
    </source>
</evidence>
<reference evidence="1 2" key="1">
    <citation type="journal article" date="2023" name="Sci. Data">
        <title>Genome assembly of the Korean intertidal mud-creeper Batillaria attramentaria.</title>
        <authorList>
            <person name="Patra A.K."/>
            <person name="Ho P.T."/>
            <person name="Jun S."/>
            <person name="Lee S.J."/>
            <person name="Kim Y."/>
            <person name="Won Y.J."/>
        </authorList>
    </citation>
    <scope>NUCLEOTIDE SEQUENCE [LARGE SCALE GENOMIC DNA]</scope>
    <source>
        <strain evidence="1">Wonlab-2016</strain>
    </source>
</reference>
<dbReference type="EMBL" id="JACVVK020000387">
    <property type="protein sequence ID" value="KAK7476024.1"/>
    <property type="molecule type" value="Genomic_DNA"/>
</dbReference>
<organism evidence="1 2">
    <name type="scientific">Batillaria attramentaria</name>
    <dbReference type="NCBI Taxonomy" id="370345"/>
    <lineage>
        <taxon>Eukaryota</taxon>
        <taxon>Metazoa</taxon>
        <taxon>Spiralia</taxon>
        <taxon>Lophotrochozoa</taxon>
        <taxon>Mollusca</taxon>
        <taxon>Gastropoda</taxon>
        <taxon>Caenogastropoda</taxon>
        <taxon>Sorbeoconcha</taxon>
        <taxon>Cerithioidea</taxon>
        <taxon>Batillariidae</taxon>
        <taxon>Batillaria</taxon>
    </lineage>
</organism>
<proteinExistence type="predicted"/>
<feature type="non-terminal residue" evidence="1">
    <location>
        <position position="119"/>
    </location>
</feature>
<dbReference type="Proteomes" id="UP001519460">
    <property type="component" value="Unassembled WGS sequence"/>
</dbReference>
<evidence type="ECO:0000313" key="1">
    <source>
        <dbReference type="EMBL" id="KAK7476024.1"/>
    </source>
</evidence>
<dbReference type="AlphaFoldDB" id="A0ABD0JMH2"/>